<evidence type="ECO:0000256" key="4">
    <source>
        <dbReference type="ARBA" id="ARBA00022776"/>
    </source>
</evidence>
<evidence type="ECO:0000259" key="7">
    <source>
        <dbReference type="Pfam" id="PF12862"/>
    </source>
</evidence>
<reference evidence="8 9" key="1">
    <citation type="submission" date="2016-06" db="EMBL/GenBank/DDBJ databases">
        <title>Evolution of pathogenesis and genome organization in the Tremellales.</title>
        <authorList>
            <person name="Cuomo C."/>
            <person name="Litvintseva A."/>
            <person name="Heitman J."/>
            <person name="Chen Y."/>
            <person name="Sun S."/>
            <person name="Springer D."/>
            <person name="Dromer F."/>
            <person name="Young S."/>
            <person name="Zeng Q."/>
            <person name="Chapman S."/>
            <person name="Gujja S."/>
            <person name="Saif S."/>
            <person name="Birren B."/>
        </authorList>
    </citation>
    <scope>NUCLEOTIDE SEQUENCE [LARGE SCALE GENOMIC DNA]</scope>
    <source>
        <strain evidence="8 9">ATCC 28783</strain>
    </source>
</reference>
<dbReference type="EMBL" id="SDIL01000010">
    <property type="protein sequence ID" value="RXK41221.1"/>
    <property type="molecule type" value="Genomic_DNA"/>
</dbReference>
<dbReference type="VEuPathDB" id="FungiDB:TREMEDRAFT_57036"/>
<keyword evidence="5" id="KW-0833">Ubl conjugation pathway</keyword>
<dbReference type="OrthoDB" id="2504561at2759"/>
<dbReference type="GO" id="GO:0045842">
    <property type="term" value="P:positive regulation of mitotic metaphase/anaphase transition"/>
    <property type="evidence" value="ECO:0007669"/>
    <property type="project" value="TreeGrafter"/>
</dbReference>
<dbReference type="Pfam" id="PF12862">
    <property type="entry name" value="ANAPC5"/>
    <property type="match status" value="1"/>
</dbReference>
<dbReference type="AlphaFoldDB" id="A0A4Q1BT43"/>
<dbReference type="GO" id="GO:0031145">
    <property type="term" value="P:anaphase-promoting complex-dependent catabolic process"/>
    <property type="evidence" value="ECO:0007669"/>
    <property type="project" value="TreeGrafter"/>
</dbReference>
<dbReference type="PANTHER" id="PTHR12830:SF9">
    <property type="entry name" value="ANAPHASE-PROMOTING COMPLEX SUBUNIT 5"/>
    <property type="match status" value="1"/>
</dbReference>
<proteinExistence type="inferred from homology"/>
<evidence type="ECO:0000256" key="2">
    <source>
        <dbReference type="ARBA" id="ARBA00016066"/>
    </source>
</evidence>
<keyword evidence="3" id="KW-0132">Cell division</keyword>
<feature type="domain" description="Anaphase-promoting complex subunit 5" evidence="7">
    <location>
        <begin position="238"/>
        <end position="322"/>
    </location>
</feature>
<keyword evidence="4" id="KW-0498">Mitosis</keyword>
<evidence type="ECO:0000256" key="5">
    <source>
        <dbReference type="ARBA" id="ARBA00022786"/>
    </source>
</evidence>
<evidence type="ECO:0000313" key="8">
    <source>
        <dbReference type="EMBL" id="RXK41221.1"/>
    </source>
</evidence>
<comment type="caution">
    <text evidence="8">The sequence shown here is derived from an EMBL/GenBank/DDBJ whole genome shotgun (WGS) entry which is preliminary data.</text>
</comment>
<dbReference type="InParanoid" id="A0A4Q1BT43"/>
<protein>
    <recommendedName>
        <fullName evidence="2">Anaphase-promoting complex subunit 5</fullName>
    </recommendedName>
</protein>
<evidence type="ECO:0000313" key="9">
    <source>
        <dbReference type="Proteomes" id="UP000289152"/>
    </source>
</evidence>
<dbReference type="GO" id="GO:0070979">
    <property type="term" value="P:protein K11-linked ubiquitination"/>
    <property type="evidence" value="ECO:0007669"/>
    <property type="project" value="TreeGrafter"/>
</dbReference>
<evidence type="ECO:0000256" key="1">
    <source>
        <dbReference type="ARBA" id="ARBA00007450"/>
    </source>
</evidence>
<dbReference type="STRING" id="5217.A0A4Q1BT43"/>
<organism evidence="8 9">
    <name type="scientific">Tremella mesenterica</name>
    <name type="common">Jelly fungus</name>
    <dbReference type="NCBI Taxonomy" id="5217"/>
    <lineage>
        <taxon>Eukaryota</taxon>
        <taxon>Fungi</taxon>
        <taxon>Dikarya</taxon>
        <taxon>Basidiomycota</taxon>
        <taxon>Agaricomycotina</taxon>
        <taxon>Tremellomycetes</taxon>
        <taxon>Tremellales</taxon>
        <taxon>Tremellaceae</taxon>
        <taxon>Tremella</taxon>
    </lineage>
</organism>
<sequence>MLSPSKRGESSLSASTAITESSLPLRIALGTLLIKVFPLHPDGHAYSEEDAIYSHIFTSTILRIVAREILELATPATYISLLRETDPLIKTEIKRLDHRIERKRQRGEHYDHLDPFLEFESWLGQFSSTFSDPCDGCEYIRQMEKDLYGLYGEDEEGTDLSVIPKPIEHQSVIGIFVRDLLLILRKMSFEESITLSRLMGIWCGANVPSTTRPLHIYSLNRKTAMEDTFRKRQDALQRYTSASASGDHTKALHALRQFYDYQFPANLRGQHQHALLGLATFHYSTGGVEVARTAVNESIRVARAEGDKQCLQKCLSLLRRLDLEASPASSGGPEGLRISQAPIPASKLSPATSANDELWSIKPALDLGEPIHVALGRVHRALGRYETSIAPSEESKELVPPDELDMAAWHSTQAALWSSLGSNTLCNLHMNMASRHASNPTARLTVALSKAERAADQAEYDKSLSILLDMNLLDGMTIADYQRWSEVLFVILRRRANMRGNEDALMVLRHLDGGPSTPFHSSELSGEGVKSVYDHVRLSLKKAKKLVESNSPSHLILPLILSCTELTMSLGLWPMYRLSIVLLSHVFISAESGLAHKALSEVESVWAQVLESGDEETICLAALAMGKANVELGLDKQSEVLLSKARHDVETALVAARKLESTSLIQECLTILSLLADLAVSDDRDDLAEEWASSYRTDQTDFKGDLQTIGEIVKLVGVRVIEGWDMT</sequence>
<evidence type="ECO:0000256" key="6">
    <source>
        <dbReference type="ARBA" id="ARBA00023306"/>
    </source>
</evidence>
<gene>
    <name evidence="8" type="ORF">M231_01371</name>
</gene>
<keyword evidence="9" id="KW-1185">Reference proteome</keyword>
<dbReference type="Proteomes" id="UP000289152">
    <property type="component" value="Unassembled WGS sequence"/>
</dbReference>
<dbReference type="VEuPathDB" id="FungiDB:TREMEDRAFT_31441"/>
<accession>A0A4Q1BT43</accession>
<dbReference type="InterPro" id="IPR037679">
    <property type="entry name" value="Apc5"/>
</dbReference>
<evidence type="ECO:0000256" key="3">
    <source>
        <dbReference type="ARBA" id="ARBA00022618"/>
    </source>
</evidence>
<dbReference type="GO" id="GO:0051301">
    <property type="term" value="P:cell division"/>
    <property type="evidence" value="ECO:0007669"/>
    <property type="project" value="UniProtKB-KW"/>
</dbReference>
<name>A0A4Q1BT43_TREME</name>
<dbReference type="PANTHER" id="PTHR12830">
    <property type="entry name" value="ANAPHASE-PROMOTING COMPLEX SUBUNIT 5"/>
    <property type="match status" value="1"/>
</dbReference>
<dbReference type="GO" id="GO:0005680">
    <property type="term" value="C:anaphase-promoting complex"/>
    <property type="evidence" value="ECO:0007669"/>
    <property type="project" value="InterPro"/>
</dbReference>
<dbReference type="InterPro" id="IPR026000">
    <property type="entry name" value="Apc5_dom"/>
</dbReference>
<keyword evidence="6" id="KW-0131">Cell cycle</keyword>
<comment type="similarity">
    <text evidence="1">Belongs to the APC5 family.</text>
</comment>